<evidence type="ECO:0000256" key="2">
    <source>
        <dbReference type="SAM" id="SignalP"/>
    </source>
</evidence>
<evidence type="ECO:0000313" key="4">
    <source>
        <dbReference type="Proteomes" id="UP001516472"/>
    </source>
</evidence>
<sequence>MMRALVAVLAGAVMVSACSEGVSPRPPPAVTPGQGSDSAGPLEPTDVLAGGGGEVQPPPEPVDEMEVPPVEAPPPSGSARVVGAASVPVALSQVEQVDVDFVVQGVRGKGVVDVEFITPSGRPYEKQSQPVEAPPEESRTLRFSLPVAGTLVTSSRMTGTWQVRFFLDGVQLAATPFTLDP</sequence>
<organism evidence="3 4">
    <name type="scientific">Corallococcus soli</name>
    <dbReference type="NCBI Taxonomy" id="2710757"/>
    <lineage>
        <taxon>Bacteria</taxon>
        <taxon>Pseudomonadati</taxon>
        <taxon>Myxococcota</taxon>
        <taxon>Myxococcia</taxon>
        <taxon>Myxococcales</taxon>
        <taxon>Cystobacterineae</taxon>
        <taxon>Myxococcaceae</taxon>
        <taxon>Corallococcus</taxon>
    </lineage>
</organism>
<name>A0ABR9PX03_9BACT</name>
<feature type="signal peptide" evidence="2">
    <location>
        <begin position="1"/>
        <end position="19"/>
    </location>
</feature>
<keyword evidence="4" id="KW-1185">Reference proteome</keyword>
<accession>A0ABR9PX03</accession>
<dbReference type="EMBL" id="JAAIYO010000012">
    <property type="protein sequence ID" value="MBE4752461.1"/>
    <property type="molecule type" value="Genomic_DNA"/>
</dbReference>
<reference evidence="3 4" key="1">
    <citation type="submission" date="2020-02" db="EMBL/GenBank/DDBJ databases">
        <authorList>
            <person name="Babadi Z.K."/>
            <person name="Risdian C."/>
            <person name="Ebrahimipour G.H."/>
            <person name="Wink J."/>
        </authorList>
    </citation>
    <scope>NUCLEOTIDE SEQUENCE [LARGE SCALE GENOMIC DNA]</scope>
    <source>
        <strain evidence="3 4">ZKHCc1 1396</strain>
    </source>
</reference>
<protein>
    <recommendedName>
        <fullName evidence="5">YtkA-like domain-containing protein</fullName>
    </recommendedName>
</protein>
<gene>
    <name evidence="3" type="ORF">G4177_30270</name>
</gene>
<evidence type="ECO:0008006" key="5">
    <source>
        <dbReference type="Google" id="ProtNLM"/>
    </source>
</evidence>
<evidence type="ECO:0000256" key="1">
    <source>
        <dbReference type="SAM" id="MobiDB-lite"/>
    </source>
</evidence>
<comment type="caution">
    <text evidence="3">The sequence shown here is derived from an EMBL/GenBank/DDBJ whole genome shotgun (WGS) entry which is preliminary data.</text>
</comment>
<feature type="chain" id="PRO_5045243665" description="YtkA-like domain-containing protein" evidence="2">
    <location>
        <begin position="20"/>
        <end position="181"/>
    </location>
</feature>
<dbReference type="RefSeq" id="WP_193429651.1">
    <property type="nucleotide sequence ID" value="NZ_CBCSIP010000215.1"/>
</dbReference>
<dbReference type="Proteomes" id="UP001516472">
    <property type="component" value="Unassembled WGS sequence"/>
</dbReference>
<feature type="region of interest" description="Disordered" evidence="1">
    <location>
        <begin position="19"/>
        <end position="79"/>
    </location>
</feature>
<keyword evidence="2" id="KW-0732">Signal</keyword>
<dbReference type="PROSITE" id="PS51257">
    <property type="entry name" value="PROKAR_LIPOPROTEIN"/>
    <property type="match status" value="1"/>
</dbReference>
<proteinExistence type="predicted"/>
<evidence type="ECO:0000313" key="3">
    <source>
        <dbReference type="EMBL" id="MBE4752461.1"/>
    </source>
</evidence>